<feature type="compositionally biased region" description="Basic residues" evidence="5">
    <location>
        <begin position="24"/>
        <end position="44"/>
    </location>
</feature>
<gene>
    <name evidence="7" type="ORF">HaLaN_28643</name>
</gene>
<feature type="region of interest" description="Disordered" evidence="5">
    <location>
        <begin position="24"/>
        <end position="57"/>
    </location>
</feature>
<dbReference type="PANTHER" id="PTHR11089:SF30">
    <property type="entry name" value="GUANINE NUCLEOTIDE-BINDING PROTEIN-LIKE 3 HOMOLOG"/>
    <property type="match status" value="1"/>
</dbReference>
<evidence type="ECO:0000256" key="1">
    <source>
        <dbReference type="ARBA" id="ARBA00004123"/>
    </source>
</evidence>
<dbReference type="PANTHER" id="PTHR11089">
    <property type="entry name" value="GTP-BINDING PROTEIN-RELATED"/>
    <property type="match status" value="1"/>
</dbReference>
<dbReference type="AlphaFoldDB" id="A0A6A0ADG2"/>
<comment type="caution">
    <text evidence="7">The sequence shown here is derived from an EMBL/GenBank/DDBJ whole genome shotgun (WGS) entry which is preliminary data.</text>
</comment>
<keyword evidence="4" id="KW-0539">Nucleus</keyword>
<dbReference type="SUPFAM" id="SSF52540">
    <property type="entry name" value="P-loop containing nucleoside triphosphate hydrolases"/>
    <property type="match status" value="1"/>
</dbReference>
<accession>A0A6A0ADG2</accession>
<keyword evidence="8" id="KW-1185">Reference proteome</keyword>
<keyword evidence="2" id="KW-0547">Nucleotide-binding</keyword>
<sequence length="221" mass="25171">MPKKSTKSKSKRMSLKQKYKVIRKVKDHHRKKKKELKELKKKGIKPKEPKDPGLPGQWPFKEELIKDFAWQRANILAAEKRKKEERKARRMGLTAGEEAGGGEGEQAMAAFAARAQAKEGDFETRKRARITAEFQSDTDNSRKAYYKEFRRVVGLSDVIIQVLDARDPIACRCVDVERYVRSTSPNKRIILLLNKMGELTEAGGRLVALWAAGSFSIPCLQ</sequence>
<dbReference type="InterPro" id="IPR027417">
    <property type="entry name" value="P-loop_NTPase"/>
</dbReference>
<evidence type="ECO:0000313" key="8">
    <source>
        <dbReference type="Proteomes" id="UP000485058"/>
    </source>
</evidence>
<protein>
    <submittedName>
        <fullName evidence="7">CP-type G domain-containing protein</fullName>
    </submittedName>
</protein>
<evidence type="ECO:0000256" key="4">
    <source>
        <dbReference type="ARBA" id="ARBA00023242"/>
    </source>
</evidence>
<organism evidence="7 8">
    <name type="scientific">Haematococcus lacustris</name>
    <name type="common">Green alga</name>
    <name type="synonym">Haematococcus pluvialis</name>
    <dbReference type="NCBI Taxonomy" id="44745"/>
    <lineage>
        <taxon>Eukaryota</taxon>
        <taxon>Viridiplantae</taxon>
        <taxon>Chlorophyta</taxon>
        <taxon>core chlorophytes</taxon>
        <taxon>Chlorophyceae</taxon>
        <taxon>CS clade</taxon>
        <taxon>Chlamydomonadales</taxon>
        <taxon>Haematococcaceae</taxon>
        <taxon>Haematococcus</taxon>
    </lineage>
</organism>
<name>A0A6A0ADG2_HAELA</name>
<feature type="region of interest" description="Disordered" evidence="5">
    <location>
        <begin position="81"/>
        <end position="101"/>
    </location>
</feature>
<feature type="domain" description="Guanine nucleotide-binding protein-like 3 N-terminal" evidence="6">
    <location>
        <begin position="15"/>
        <end position="91"/>
    </location>
</feature>
<evidence type="ECO:0000256" key="2">
    <source>
        <dbReference type="ARBA" id="ARBA00022741"/>
    </source>
</evidence>
<proteinExistence type="predicted"/>
<evidence type="ECO:0000313" key="7">
    <source>
        <dbReference type="EMBL" id="GFH29897.1"/>
    </source>
</evidence>
<evidence type="ECO:0000256" key="3">
    <source>
        <dbReference type="ARBA" id="ARBA00023134"/>
    </source>
</evidence>
<dbReference type="Pfam" id="PF08701">
    <property type="entry name" value="GN3L_Grn1"/>
    <property type="match status" value="1"/>
</dbReference>
<comment type="subcellular location">
    <subcellularLocation>
        <location evidence="1">Nucleus</location>
    </subcellularLocation>
</comment>
<dbReference type="InterPro" id="IPR014813">
    <property type="entry name" value="Gnl3_N_dom"/>
</dbReference>
<dbReference type="EMBL" id="BLLF01004585">
    <property type="protein sequence ID" value="GFH29897.1"/>
    <property type="molecule type" value="Genomic_DNA"/>
</dbReference>
<keyword evidence="3" id="KW-0342">GTP-binding</keyword>
<reference evidence="7 8" key="1">
    <citation type="submission" date="2020-02" db="EMBL/GenBank/DDBJ databases">
        <title>Draft genome sequence of Haematococcus lacustris strain NIES-144.</title>
        <authorList>
            <person name="Morimoto D."/>
            <person name="Nakagawa S."/>
            <person name="Yoshida T."/>
            <person name="Sawayama S."/>
        </authorList>
    </citation>
    <scope>NUCLEOTIDE SEQUENCE [LARGE SCALE GENOMIC DNA]</scope>
    <source>
        <strain evidence="7 8">NIES-144</strain>
    </source>
</reference>
<evidence type="ECO:0000256" key="5">
    <source>
        <dbReference type="SAM" id="MobiDB-lite"/>
    </source>
</evidence>
<dbReference type="Proteomes" id="UP000485058">
    <property type="component" value="Unassembled WGS sequence"/>
</dbReference>
<evidence type="ECO:0000259" key="6">
    <source>
        <dbReference type="Pfam" id="PF08701"/>
    </source>
</evidence>
<dbReference type="InterPro" id="IPR050755">
    <property type="entry name" value="TRAFAC_YlqF/YawG_RiboMat"/>
</dbReference>
<dbReference type="GO" id="GO:0005525">
    <property type="term" value="F:GTP binding"/>
    <property type="evidence" value="ECO:0007669"/>
    <property type="project" value="UniProtKB-KW"/>
</dbReference>
<dbReference type="Gene3D" id="3.40.50.300">
    <property type="entry name" value="P-loop containing nucleotide triphosphate hydrolases"/>
    <property type="match status" value="1"/>
</dbReference>
<dbReference type="GO" id="GO:0005730">
    <property type="term" value="C:nucleolus"/>
    <property type="evidence" value="ECO:0007669"/>
    <property type="project" value="TreeGrafter"/>
</dbReference>